<dbReference type="PROSITE" id="PS00675">
    <property type="entry name" value="SIGMA54_INTERACT_1"/>
    <property type="match status" value="1"/>
</dbReference>
<dbReference type="EMBL" id="JAHBCL010000009">
    <property type="protein sequence ID" value="MBS7526363.1"/>
    <property type="molecule type" value="Genomic_DNA"/>
</dbReference>
<evidence type="ECO:0000313" key="8">
    <source>
        <dbReference type="Proteomes" id="UP000746471"/>
    </source>
</evidence>
<dbReference type="RefSeq" id="WP_213236207.1">
    <property type="nucleotide sequence ID" value="NZ_JAHBCL010000009.1"/>
</dbReference>
<dbReference type="InterPro" id="IPR025662">
    <property type="entry name" value="Sigma_54_int_dom_ATP-bd_1"/>
</dbReference>
<organism evidence="7 8">
    <name type="scientific">Fusibacter paucivorans</name>
    <dbReference type="NCBI Taxonomy" id="76009"/>
    <lineage>
        <taxon>Bacteria</taxon>
        <taxon>Bacillati</taxon>
        <taxon>Bacillota</taxon>
        <taxon>Clostridia</taxon>
        <taxon>Eubacteriales</taxon>
        <taxon>Eubacteriales Family XII. Incertae Sedis</taxon>
        <taxon>Fusibacter</taxon>
    </lineage>
</organism>
<proteinExistence type="predicted"/>
<accession>A0ABS5PMI1</accession>
<dbReference type="InterPro" id="IPR025943">
    <property type="entry name" value="Sigma_54_int_dom_ATP-bd_2"/>
</dbReference>
<feature type="domain" description="Sigma-54 factor interaction" evidence="6">
    <location>
        <begin position="313"/>
        <end position="543"/>
    </location>
</feature>
<dbReference type="InterPro" id="IPR025944">
    <property type="entry name" value="Sigma_54_int_dom_CS"/>
</dbReference>
<dbReference type="Pfam" id="PF02954">
    <property type="entry name" value="HTH_8"/>
    <property type="match status" value="1"/>
</dbReference>
<evidence type="ECO:0000256" key="5">
    <source>
        <dbReference type="ARBA" id="ARBA00023163"/>
    </source>
</evidence>
<dbReference type="InterPro" id="IPR009057">
    <property type="entry name" value="Homeodomain-like_sf"/>
</dbReference>
<dbReference type="PROSITE" id="PS00688">
    <property type="entry name" value="SIGMA54_INTERACT_3"/>
    <property type="match status" value="1"/>
</dbReference>
<evidence type="ECO:0000313" key="7">
    <source>
        <dbReference type="EMBL" id="MBS7526363.1"/>
    </source>
</evidence>
<dbReference type="CDD" id="cd00009">
    <property type="entry name" value="AAA"/>
    <property type="match status" value="1"/>
</dbReference>
<gene>
    <name evidence="7" type="ORF">KHM83_06715</name>
</gene>
<dbReference type="Gene3D" id="3.40.50.300">
    <property type="entry name" value="P-loop containing nucleotide triphosphate hydrolases"/>
    <property type="match status" value="1"/>
</dbReference>
<dbReference type="InterPro" id="IPR058031">
    <property type="entry name" value="AAA_lid_NorR"/>
</dbReference>
<evidence type="ECO:0000256" key="4">
    <source>
        <dbReference type="ARBA" id="ARBA00023125"/>
    </source>
</evidence>
<dbReference type="InterPro" id="IPR010524">
    <property type="entry name" value="Sig_transdc_resp-reg_PrpR_N"/>
</dbReference>
<dbReference type="PROSITE" id="PS50045">
    <property type="entry name" value="SIGMA54_INTERACT_4"/>
    <property type="match status" value="1"/>
</dbReference>
<name>A0ABS5PMI1_9FIRM</name>
<keyword evidence="2" id="KW-0067">ATP-binding</keyword>
<evidence type="ECO:0000259" key="6">
    <source>
        <dbReference type="PROSITE" id="PS50045"/>
    </source>
</evidence>
<keyword evidence="8" id="KW-1185">Reference proteome</keyword>
<dbReference type="PANTHER" id="PTHR32071:SF57">
    <property type="entry name" value="C4-DICARBOXYLATE TRANSPORT TRANSCRIPTIONAL REGULATORY PROTEIN DCTD"/>
    <property type="match status" value="1"/>
</dbReference>
<keyword evidence="4" id="KW-0238">DNA-binding</keyword>
<reference evidence="7 8" key="1">
    <citation type="submission" date="2021-05" db="EMBL/GenBank/DDBJ databases">
        <title>Fusibacter ferrireducens sp. nov., an anaerobic, sulfur- and Fe-reducing bacterium isolated from the mangrove sediment.</title>
        <authorList>
            <person name="Qiu D."/>
        </authorList>
    </citation>
    <scope>NUCLEOTIDE SEQUENCE [LARGE SCALE GENOMIC DNA]</scope>
    <source>
        <strain evidence="7 8">DSM 12116</strain>
    </source>
</reference>
<dbReference type="SMART" id="SM00382">
    <property type="entry name" value="AAA"/>
    <property type="match status" value="1"/>
</dbReference>
<dbReference type="Pfam" id="PF00158">
    <property type="entry name" value="Sigma54_activat"/>
    <property type="match status" value="1"/>
</dbReference>
<comment type="caution">
    <text evidence="7">The sequence shown here is derived from an EMBL/GenBank/DDBJ whole genome shotgun (WGS) entry which is preliminary data.</text>
</comment>
<keyword evidence="5" id="KW-0804">Transcription</keyword>
<dbReference type="Gene3D" id="3.40.50.10660">
    <property type="entry name" value="PrpR receptor domain-like"/>
    <property type="match status" value="1"/>
</dbReference>
<dbReference type="SUPFAM" id="SSF159800">
    <property type="entry name" value="PrpR receptor domain-like"/>
    <property type="match status" value="1"/>
</dbReference>
<sequence length="620" mass="69820">MARIGMILPYPALYKEAKEILKKVSDIDVQHGFLSGAIPVAKAMINNGAEVLISRGGTSDYLNKAFETIPIIDIEVNSYDIAEAIIRAQKHDPHIALIVFKTMLYEGRNLSDIFDCDIKTYYLEKEEDATMAIGAAINDGYRTLVGGRIVDNVACNFPVKTFMIRSEVDSIVAAVRQGQQILKAKDESLRNLNLIREVVQNTYIGIIAVNESNEVKIANIKAMALLKKEREQVIGTDVYQLLSMPSDCADGNFLAECNGEHLVINKKTQHIQAIDIGALFTIERSSEINEKERDLRKLYVKKGYKAKYSFNDIKGSSDAICEAVKISKRFAKADSTVLIIGETGTGKEMFAQSIHNDSNRKQGPFVAVNCAALTDSLLESELFGYVKGAFTGASSEGKEGLFEMAHGGTIFLDEISEVSLTTQAKLLRVLQEREIMRIGDNKIIPVDVRIIAATNRDLHVLIENGVFRNDLYYRLSVLKVSIPPVRKRIGDVELLIKEFLKYYTISLQREMPILDKQCFDVLRHHAWPGNIRELKNFVERLLIAFDETVIFPEMIYKTLDIETETVRFEKTVLTESSVKEAFEQYGNNKTRVAKALGIGRTTLWKWLKEHPDCLEERSKQ</sequence>
<dbReference type="PROSITE" id="PS00676">
    <property type="entry name" value="SIGMA54_INTERACT_2"/>
    <property type="match status" value="1"/>
</dbReference>
<evidence type="ECO:0000256" key="1">
    <source>
        <dbReference type="ARBA" id="ARBA00022741"/>
    </source>
</evidence>
<dbReference type="Pfam" id="PF25601">
    <property type="entry name" value="AAA_lid_14"/>
    <property type="match status" value="1"/>
</dbReference>
<dbReference type="SUPFAM" id="SSF46689">
    <property type="entry name" value="Homeodomain-like"/>
    <property type="match status" value="1"/>
</dbReference>
<dbReference type="Gene3D" id="1.10.10.60">
    <property type="entry name" value="Homeodomain-like"/>
    <property type="match status" value="1"/>
</dbReference>
<dbReference type="PANTHER" id="PTHR32071">
    <property type="entry name" value="TRANSCRIPTIONAL REGULATORY PROTEIN"/>
    <property type="match status" value="1"/>
</dbReference>
<dbReference type="InterPro" id="IPR002197">
    <property type="entry name" value="HTH_Fis"/>
</dbReference>
<dbReference type="SUPFAM" id="SSF52540">
    <property type="entry name" value="P-loop containing nucleoside triphosphate hydrolases"/>
    <property type="match status" value="1"/>
</dbReference>
<dbReference type="Gene3D" id="1.10.8.60">
    <property type="match status" value="1"/>
</dbReference>
<evidence type="ECO:0000256" key="3">
    <source>
        <dbReference type="ARBA" id="ARBA00023015"/>
    </source>
</evidence>
<protein>
    <submittedName>
        <fullName evidence="7">Sigma 54-interacting transcriptional regulator</fullName>
    </submittedName>
</protein>
<dbReference type="Gene3D" id="3.40.50.2300">
    <property type="match status" value="1"/>
</dbReference>
<dbReference type="InterPro" id="IPR003593">
    <property type="entry name" value="AAA+_ATPase"/>
</dbReference>
<dbReference type="InterPro" id="IPR027417">
    <property type="entry name" value="P-loop_NTPase"/>
</dbReference>
<dbReference type="Pfam" id="PF06506">
    <property type="entry name" value="PrpR_N"/>
    <property type="match status" value="1"/>
</dbReference>
<evidence type="ECO:0000256" key="2">
    <source>
        <dbReference type="ARBA" id="ARBA00022840"/>
    </source>
</evidence>
<dbReference type="Proteomes" id="UP000746471">
    <property type="component" value="Unassembled WGS sequence"/>
</dbReference>
<keyword evidence="1" id="KW-0547">Nucleotide-binding</keyword>
<keyword evidence="3" id="KW-0805">Transcription regulation</keyword>
<dbReference type="InterPro" id="IPR002078">
    <property type="entry name" value="Sigma_54_int"/>
</dbReference>